<dbReference type="KEGG" id="lpav:PLANPX_5666"/>
<keyword evidence="2" id="KW-1185">Reference proteome</keyword>
<gene>
    <name evidence="1" type="ORF">PLANPX_5666</name>
</gene>
<dbReference type="AlphaFoldDB" id="A0A5K7XGM9"/>
<evidence type="ECO:0000313" key="1">
    <source>
        <dbReference type="EMBL" id="BBO36054.1"/>
    </source>
</evidence>
<accession>A0A5K7XGM9</accession>
<organism evidence="1 2">
    <name type="scientific">Lacipirellula parvula</name>
    <dbReference type="NCBI Taxonomy" id="2650471"/>
    <lineage>
        <taxon>Bacteria</taxon>
        <taxon>Pseudomonadati</taxon>
        <taxon>Planctomycetota</taxon>
        <taxon>Planctomycetia</taxon>
        <taxon>Pirellulales</taxon>
        <taxon>Lacipirellulaceae</taxon>
        <taxon>Lacipirellula</taxon>
    </lineage>
</organism>
<protein>
    <submittedName>
        <fullName evidence="1">Uncharacterized protein</fullName>
    </submittedName>
</protein>
<evidence type="ECO:0000313" key="2">
    <source>
        <dbReference type="Proteomes" id="UP000326837"/>
    </source>
</evidence>
<proteinExistence type="predicted"/>
<sequence>METEPPRRGDVAAAAWARGTPALAAPLNIRTRGTLTPRHFPDFSSTAPALR</sequence>
<dbReference type="EMBL" id="AP021861">
    <property type="protein sequence ID" value="BBO36054.1"/>
    <property type="molecule type" value="Genomic_DNA"/>
</dbReference>
<reference evidence="2" key="1">
    <citation type="submission" date="2019-10" db="EMBL/GenBank/DDBJ databases">
        <title>Lacipirellula parvula gen. nov., sp. nov., representing a lineage of planctomycetes widespread in freshwater anoxic habitats, and description of the family Lacipirellulaceae.</title>
        <authorList>
            <person name="Dedysh S.N."/>
            <person name="Kulichevskaya I.S."/>
            <person name="Beletsky A.V."/>
            <person name="Rakitin A.L."/>
            <person name="Mardanov A.V."/>
            <person name="Ivanova A.A."/>
            <person name="Saltykova V.X."/>
            <person name="Rijpstra W.I.C."/>
            <person name="Sinninghe Damste J.S."/>
            <person name="Ravin N.V."/>
        </authorList>
    </citation>
    <scope>NUCLEOTIDE SEQUENCE [LARGE SCALE GENOMIC DNA]</scope>
    <source>
        <strain evidence="2">PX69</strain>
    </source>
</reference>
<dbReference type="Proteomes" id="UP000326837">
    <property type="component" value="Chromosome"/>
</dbReference>
<name>A0A5K7XGM9_9BACT</name>